<name>A0A6A5R4V4_9PLEO</name>
<accession>A0A6A5R4V4</accession>
<evidence type="ECO:0000313" key="2">
    <source>
        <dbReference type="EMBL" id="KAF1922178.1"/>
    </source>
</evidence>
<proteinExistence type="predicted"/>
<feature type="region of interest" description="Disordered" evidence="1">
    <location>
        <begin position="240"/>
        <end position="264"/>
    </location>
</feature>
<dbReference type="AlphaFoldDB" id="A0A6A5R4V4"/>
<dbReference type="OrthoDB" id="3506906at2759"/>
<protein>
    <submittedName>
        <fullName evidence="2">Uncharacterized protein</fullName>
    </submittedName>
</protein>
<sequence>MSDPMAAAQSYIFSNSSPVTSRETEIALVSNTTSRNVAKDTAIQINGHIANDVHHWNFKTLIMNYYPHLAPKRCAHQRLLPGNVSVEPIARLRPRSSAADKPPLQKFQHCLEQSAKPGQKSTLVNFELRYVALLSSLDGNKGAVYGIFRADCQTNYISNRIVTRFSLRSYVDSSADTSTVIAGQNRITPTRNYVSLVTPSGAGSEQTPCRFYVVEHSLERFDVLIGSGFIINLSSLSSSSARQDEPIGSICPIRSKTEAHRASN</sequence>
<dbReference type="GeneID" id="54347623"/>
<dbReference type="EMBL" id="ML979060">
    <property type="protein sequence ID" value="KAF1922178.1"/>
    <property type="molecule type" value="Genomic_DNA"/>
</dbReference>
<evidence type="ECO:0000313" key="3">
    <source>
        <dbReference type="Proteomes" id="UP000800082"/>
    </source>
</evidence>
<dbReference type="RefSeq" id="XP_033442432.1">
    <property type="nucleotide sequence ID" value="XM_033589973.1"/>
</dbReference>
<keyword evidence="3" id="KW-1185">Reference proteome</keyword>
<feature type="compositionally biased region" description="Basic and acidic residues" evidence="1">
    <location>
        <begin position="255"/>
        <end position="264"/>
    </location>
</feature>
<dbReference type="Proteomes" id="UP000800082">
    <property type="component" value="Unassembled WGS sequence"/>
</dbReference>
<organism evidence="2 3">
    <name type="scientific">Didymella exigua CBS 183.55</name>
    <dbReference type="NCBI Taxonomy" id="1150837"/>
    <lineage>
        <taxon>Eukaryota</taxon>
        <taxon>Fungi</taxon>
        <taxon>Dikarya</taxon>
        <taxon>Ascomycota</taxon>
        <taxon>Pezizomycotina</taxon>
        <taxon>Dothideomycetes</taxon>
        <taxon>Pleosporomycetidae</taxon>
        <taxon>Pleosporales</taxon>
        <taxon>Pleosporineae</taxon>
        <taxon>Didymellaceae</taxon>
        <taxon>Didymella</taxon>
    </lineage>
</organism>
<reference evidence="2" key="1">
    <citation type="journal article" date="2020" name="Stud. Mycol.">
        <title>101 Dothideomycetes genomes: a test case for predicting lifestyles and emergence of pathogens.</title>
        <authorList>
            <person name="Haridas S."/>
            <person name="Albert R."/>
            <person name="Binder M."/>
            <person name="Bloem J."/>
            <person name="Labutti K."/>
            <person name="Salamov A."/>
            <person name="Andreopoulos B."/>
            <person name="Baker S."/>
            <person name="Barry K."/>
            <person name="Bills G."/>
            <person name="Bluhm B."/>
            <person name="Cannon C."/>
            <person name="Castanera R."/>
            <person name="Culley D."/>
            <person name="Daum C."/>
            <person name="Ezra D."/>
            <person name="Gonzalez J."/>
            <person name="Henrissat B."/>
            <person name="Kuo A."/>
            <person name="Liang C."/>
            <person name="Lipzen A."/>
            <person name="Lutzoni F."/>
            <person name="Magnuson J."/>
            <person name="Mondo S."/>
            <person name="Nolan M."/>
            <person name="Ohm R."/>
            <person name="Pangilinan J."/>
            <person name="Park H.-J."/>
            <person name="Ramirez L."/>
            <person name="Alfaro M."/>
            <person name="Sun H."/>
            <person name="Tritt A."/>
            <person name="Yoshinaga Y."/>
            <person name="Zwiers L.-H."/>
            <person name="Turgeon B."/>
            <person name="Goodwin S."/>
            <person name="Spatafora J."/>
            <person name="Crous P."/>
            <person name="Grigoriev I."/>
        </authorList>
    </citation>
    <scope>NUCLEOTIDE SEQUENCE</scope>
    <source>
        <strain evidence="2">CBS 183.55</strain>
    </source>
</reference>
<gene>
    <name evidence="2" type="ORF">M421DRAFT_389859</name>
</gene>
<evidence type="ECO:0000256" key="1">
    <source>
        <dbReference type="SAM" id="MobiDB-lite"/>
    </source>
</evidence>